<evidence type="ECO:0000256" key="1">
    <source>
        <dbReference type="SAM" id="MobiDB-lite"/>
    </source>
</evidence>
<feature type="domain" description="Transposable element P transposase-like RNase H" evidence="2">
    <location>
        <begin position="47"/>
        <end position="110"/>
    </location>
</feature>
<evidence type="ECO:0000259" key="2">
    <source>
        <dbReference type="Pfam" id="PF21787"/>
    </source>
</evidence>
<organism evidence="3 4">
    <name type="scientific">Daphnia galeata</name>
    <dbReference type="NCBI Taxonomy" id="27404"/>
    <lineage>
        <taxon>Eukaryota</taxon>
        <taxon>Metazoa</taxon>
        <taxon>Ecdysozoa</taxon>
        <taxon>Arthropoda</taxon>
        <taxon>Crustacea</taxon>
        <taxon>Branchiopoda</taxon>
        <taxon>Diplostraca</taxon>
        <taxon>Cladocera</taxon>
        <taxon>Anomopoda</taxon>
        <taxon>Daphniidae</taxon>
        <taxon>Daphnia</taxon>
    </lineage>
</organism>
<name>A0A8J2RMB4_9CRUS</name>
<protein>
    <recommendedName>
        <fullName evidence="2">Transposable element P transposase-like RNase H domain-containing protein</fullName>
    </recommendedName>
</protein>
<gene>
    <name evidence="3" type="ORF">DGAL_LOCUS4369</name>
</gene>
<feature type="region of interest" description="Disordered" evidence="1">
    <location>
        <begin position="162"/>
        <end position="181"/>
    </location>
</feature>
<dbReference type="OrthoDB" id="7695767at2759"/>
<evidence type="ECO:0000313" key="3">
    <source>
        <dbReference type="EMBL" id="CAH0101995.1"/>
    </source>
</evidence>
<dbReference type="AlphaFoldDB" id="A0A8J2RMB4"/>
<dbReference type="EMBL" id="CAKKLH010000069">
    <property type="protein sequence ID" value="CAH0101995.1"/>
    <property type="molecule type" value="Genomic_DNA"/>
</dbReference>
<feature type="region of interest" description="Disordered" evidence="1">
    <location>
        <begin position="34"/>
        <end position="56"/>
    </location>
</feature>
<evidence type="ECO:0000313" key="4">
    <source>
        <dbReference type="Proteomes" id="UP000789390"/>
    </source>
</evidence>
<sequence>MSITQHIKFDKNSFQYKGFTFLYECPSASEEDEANSSALNEEWTDNDVGTAESSEKTTEIPDLADHALVLIFRQYKASWIQPIAVFASKNAASGAQLQKIVLKAMILLEEEFFFLPTREFFLLFAMALSQTTHCGTCLDHTHYSIQTRLSSLAWETDELEGCPSDGRSVPPCGQSATFGLS</sequence>
<keyword evidence="4" id="KW-1185">Reference proteome</keyword>
<dbReference type="InterPro" id="IPR048365">
    <property type="entry name" value="TNP-like_RNaseH_N"/>
</dbReference>
<accession>A0A8J2RMB4</accession>
<proteinExistence type="predicted"/>
<dbReference type="Proteomes" id="UP000789390">
    <property type="component" value="Unassembled WGS sequence"/>
</dbReference>
<dbReference type="Pfam" id="PF21787">
    <property type="entry name" value="TNP-like_RNaseH_N"/>
    <property type="match status" value="1"/>
</dbReference>
<reference evidence="3" key="1">
    <citation type="submission" date="2021-11" db="EMBL/GenBank/DDBJ databases">
        <authorList>
            <person name="Schell T."/>
        </authorList>
    </citation>
    <scope>NUCLEOTIDE SEQUENCE</scope>
    <source>
        <strain evidence="3">M5</strain>
    </source>
</reference>
<comment type="caution">
    <text evidence="3">The sequence shown here is derived from an EMBL/GenBank/DDBJ whole genome shotgun (WGS) entry which is preliminary data.</text>
</comment>